<protein>
    <submittedName>
        <fullName evidence="2">Uncharacterized protein</fullName>
    </submittedName>
</protein>
<name>A0A5C6PBH2_9TELE</name>
<evidence type="ECO:0000313" key="3">
    <source>
        <dbReference type="Proteomes" id="UP000324091"/>
    </source>
</evidence>
<feature type="region of interest" description="Disordered" evidence="1">
    <location>
        <begin position="1"/>
        <end position="27"/>
    </location>
</feature>
<dbReference type="Proteomes" id="UP000324091">
    <property type="component" value="Chromosome 13"/>
</dbReference>
<evidence type="ECO:0000256" key="1">
    <source>
        <dbReference type="SAM" id="MobiDB-lite"/>
    </source>
</evidence>
<keyword evidence="3" id="KW-1185">Reference proteome</keyword>
<evidence type="ECO:0000313" key="2">
    <source>
        <dbReference type="EMBL" id="TWW76576.1"/>
    </source>
</evidence>
<sequence>MLQRRVKKDKLSSATPKAPDSLPESSPCQPKVFLHSLTELLPRVFASATASAPDGSPHLWCPPLGTGTSGLAAATRDSHFDNGGAEHGPLRLNVPYRAGTRSKLCQRWELKTSLTGSSTKRSQQTLTKRLGLPGPCGCFPPPPPHHQTVPPNHAFPGHAVVTHESPNKSPSRMMESPVGTLSSVCPRGKQKAHPSSPPLTLSNSSEEECPNPLQGLGFPSQRYVWREVTFHVPKANFHNRGSDRQGPRLSPPPKPHCIGPFMLLLRVVGPLGTGVST</sequence>
<proteinExistence type="predicted"/>
<dbReference type="EMBL" id="RHFK02000005">
    <property type="protein sequence ID" value="TWW76576.1"/>
    <property type="molecule type" value="Genomic_DNA"/>
</dbReference>
<reference evidence="2 3" key="1">
    <citation type="submission" date="2019-04" db="EMBL/GenBank/DDBJ databases">
        <title>Chromosome genome assembly for Takifugu flavidus.</title>
        <authorList>
            <person name="Xiao S."/>
        </authorList>
    </citation>
    <scope>NUCLEOTIDE SEQUENCE [LARGE SCALE GENOMIC DNA]</scope>
    <source>
        <strain evidence="2">HTHZ2018</strain>
        <tissue evidence="2">Muscle</tissue>
    </source>
</reference>
<comment type="caution">
    <text evidence="2">The sequence shown here is derived from an EMBL/GenBank/DDBJ whole genome shotgun (WGS) entry which is preliminary data.</text>
</comment>
<accession>A0A5C6PBH2</accession>
<gene>
    <name evidence="2" type="ORF">D4764_13G0012380</name>
</gene>
<organism evidence="2 3">
    <name type="scientific">Takifugu flavidus</name>
    <name type="common">sansaifugu</name>
    <dbReference type="NCBI Taxonomy" id="433684"/>
    <lineage>
        <taxon>Eukaryota</taxon>
        <taxon>Metazoa</taxon>
        <taxon>Chordata</taxon>
        <taxon>Craniata</taxon>
        <taxon>Vertebrata</taxon>
        <taxon>Euteleostomi</taxon>
        <taxon>Actinopterygii</taxon>
        <taxon>Neopterygii</taxon>
        <taxon>Teleostei</taxon>
        <taxon>Neoteleostei</taxon>
        <taxon>Acanthomorphata</taxon>
        <taxon>Eupercaria</taxon>
        <taxon>Tetraodontiformes</taxon>
        <taxon>Tetradontoidea</taxon>
        <taxon>Tetraodontidae</taxon>
        <taxon>Takifugu</taxon>
    </lineage>
</organism>
<feature type="region of interest" description="Disordered" evidence="1">
    <location>
        <begin position="162"/>
        <end position="211"/>
    </location>
</feature>
<dbReference type="AlphaFoldDB" id="A0A5C6PBH2"/>